<evidence type="ECO:0000256" key="1">
    <source>
        <dbReference type="SAM" id="MobiDB-lite"/>
    </source>
</evidence>
<dbReference type="EMBL" id="JBANRG010000027">
    <property type="protein sequence ID" value="KAK7453296.1"/>
    <property type="molecule type" value="Genomic_DNA"/>
</dbReference>
<feature type="compositionally biased region" description="Low complexity" evidence="1">
    <location>
        <begin position="167"/>
        <end position="178"/>
    </location>
</feature>
<feature type="compositionally biased region" description="Polar residues" evidence="1">
    <location>
        <begin position="73"/>
        <end position="106"/>
    </location>
</feature>
<gene>
    <name evidence="2" type="ORF">VKT23_011971</name>
</gene>
<protein>
    <submittedName>
        <fullName evidence="2">Uncharacterized protein</fullName>
    </submittedName>
</protein>
<reference evidence="2 3" key="1">
    <citation type="submission" date="2024-01" db="EMBL/GenBank/DDBJ databases">
        <title>A draft genome for the cacao thread blight pathogen Marasmiellus scandens.</title>
        <authorList>
            <person name="Baruah I.K."/>
            <person name="Leung J."/>
            <person name="Bukari Y."/>
            <person name="Amoako-Attah I."/>
            <person name="Meinhardt L.W."/>
            <person name="Bailey B.A."/>
            <person name="Cohen S.P."/>
        </authorList>
    </citation>
    <scope>NUCLEOTIDE SEQUENCE [LARGE SCALE GENOMIC DNA]</scope>
    <source>
        <strain evidence="2 3">GH-19</strain>
    </source>
</reference>
<dbReference type="Proteomes" id="UP001498398">
    <property type="component" value="Unassembled WGS sequence"/>
</dbReference>
<comment type="caution">
    <text evidence="2">The sequence shown here is derived from an EMBL/GenBank/DDBJ whole genome shotgun (WGS) entry which is preliminary data.</text>
</comment>
<feature type="region of interest" description="Disordered" evidence="1">
    <location>
        <begin position="40"/>
        <end position="191"/>
    </location>
</feature>
<feature type="compositionally biased region" description="Basic and acidic residues" evidence="1">
    <location>
        <begin position="40"/>
        <end position="61"/>
    </location>
</feature>
<organism evidence="2 3">
    <name type="scientific">Marasmiellus scandens</name>
    <dbReference type="NCBI Taxonomy" id="2682957"/>
    <lineage>
        <taxon>Eukaryota</taxon>
        <taxon>Fungi</taxon>
        <taxon>Dikarya</taxon>
        <taxon>Basidiomycota</taxon>
        <taxon>Agaricomycotina</taxon>
        <taxon>Agaricomycetes</taxon>
        <taxon>Agaricomycetidae</taxon>
        <taxon>Agaricales</taxon>
        <taxon>Marasmiineae</taxon>
        <taxon>Omphalotaceae</taxon>
        <taxon>Marasmiellus</taxon>
    </lineage>
</organism>
<evidence type="ECO:0000313" key="3">
    <source>
        <dbReference type="Proteomes" id="UP001498398"/>
    </source>
</evidence>
<sequence length="191" mass="20545">MRVNDAIGDVECAKNDCHDLERKALGIENKVKAAWKEVEGLRNEAESARKKAQAAHKEAESARSSAPPDLSAFASQRLTASRPLLSSTAPSLSKAATPTENPSESCRVSRKPNSGPLPSCPTPFLDMQIANSDHNEGDPADDFGDMDHNNTENADHTIASPTSALLSKYTKPSPSTSKNLHQNDDVRNTPQ</sequence>
<feature type="compositionally biased region" description="Basic and acidic residues" evidence="1">
    <location>
        <begin position="181"/>
        <end position="191"/>
    </location>
</feature>
<evidence type="ECO:0000313" key="2">
    <source>
        <dbReference type="EMBL" id="KAK7453296.1"/>
    </source>
</evidence>
<name>A0ABR1JA48_9AGAR</name>
<accession>A0ABR1JA48</accession>
<proteinExistence type="predicted"/>
<feature type="compositionally biased region" description="Basic and acidic residues" evidence="1">
    <location>
        <begin position="145"/>
        <end position="155"/>
    </location>
</feature>
<keyword evidence="3" id="KW-1185">Reference proteome</keyword>